<evidence type="ECO:0000256" key="3">
    <source>
        <dbReference type="ARBA" id="ARBA00022801"/>
    </source>
</evidence>
<dbReference type="PROSITE" id="PS50600">
    <property type="entry name" value="ULP_PROTEASE"/>
    <property type="match status" value="1"/>
</dbReference>
<dbReference type="Proteomes" id="UP001408789">
    <property type="component" value="Unassembled WGS sequence"/>
</dbReference>
<name>A0AAP0GL88_9ASTR</name>
<dbReference type="Pfam" id="PF02902">
    <property type="entry name" value="Peptidase_C48"/>
    <property type="match status" value="1"/>
</dbReference>
<dbReference type="AlphaFoldDB" id="A0AAP0GL88"/>
<evidence type="ECO:0000259" key="5">
    <source>
        <dbReference type="PROSITE" id="PS50600"/>
    </source>
</evidence>
<dbReference type="InterPro" id="IPR038765">
    <property type="entry name" value="Papain-like_cys_pep_sf"/>
</dbReference>
<evidence type="ECO:0000256" key="1">
    <source>
        <dbReference type="ARBA" id="ARBA00005234"/>
    </source>
</evidence>
<comment type="caution">
    <text evidence="6">The sequence shown here is derived from an EMBL/GenBank/DDBJ whole genome shotgun (WGS) entry which is preliminary data.</text>
</comment>
<evidence type="ECO:0000256" key="2">
    <source>
        <dbReference type="ARBA" id="ARBA00022670"/>
    </source>
</evidence>
<sequence length="359" mass="41770">MSQISDTTSKKEKLGIQSRTKTIGKKPKRTTKASSILCSPYIQRKVDIGKSVTKAEKKVWDYMFARSIDYAERDKLTDADPNYKIEDNLPPRTFNDYIFGNDYLGGIKLSCFCTLKNNSWVMNDVIDAWASILNFEEKKRDHGSPMRLMFGTLFTEWIVGSTNESKEEMLRMLFKNLEKAAQGNKALQNLFDVDVAMFPVLEESHYYLVCFELKFPRIVIIDNWGKSNVSLKDDGVYAEKSTVCRLKYVLLSYLKKVDHPKWKEIEKVWPEKLTIGWTTNDNFNDCGVFMMRRMEMFNGSKSKEFNCGFPKGKQGKQGKQRMINALRRKYACKMLTSDAKSYKDKVVWEAKDFYKIYNT</sequence>
<dbReference type="GO" id="GO:0008234">
    <property type="term" value="F:cysteine-type peptidase activity"/>
    <property type="evidence" value="ECO:0007669"/>
    <property type="project" value="InterPro"/>
</dbReference>
<keyword evidence="3" id="KW-0378">Hydrolase</keyword>
<evidence type="ECO:0000256" key="4">
    <source>
        <dbReference type="SAM" id="MobiDB-lite"/>
    </source>
</evidence>
<dbReference type="Gene3D" id="3.40.395.10">
    <property type="entry name" value="Adenoviral Proteinase, Chain A"/>
    <property type="match status" value="1"/>
</dbReference>
<accession>A0AAP0GL88</accession>
<proteinExistence type="inferred from homology"/>
<feature type="compositionally biased region" description="Basic residues" evidence="4">
    <location>
        <begin position="22"/>
        <end position="31"/>
    </location>
</feature>
<evidence type="ECO:0000313" key="6">
    <source>
        <dbReference type="EMBL" id="KAK9053506.1"/>
    </source>
</evidence>
<protein>
    <recommendedName>
        <fullName evidence="5">Ubiquitin-like protease family profile domain-containing protein</fullName>
    </recommendedName>
</protein>
<dbReference type="EMBL" id="JBCNJP010000027">
    <property type="protein sequence ID" value="KAK9053506.1"/>
    <property type="molecule type" value="Genomic_DNA"/>
</dbReference>
<feature type="domain" description="Ubiquitin-like protease family profile" evidence="5">
    <location>
        <begin position="105"/>
        <end position="297"/>
    </location>
</feature>
<keyword evidence="2" id="KW-0645">Protease</keyword>
<feature type="region of interest" description="Disordered" evidence="4">
    <location>
        <begin position="1"/>
        <end position="31"/>
    </location>
</feature>
<comment type="similarity">
    <text evidence="1">Belongs to the peptidase C48 family.</text>
</comment>
<keyword evidence="7" id="KW-1185">Reference proteome</keyword>
<dbReference type="SUPFAM" id="SSF54001">
    <property type="entry name" value="Cysteine proteinases"/>
    <property type="match status" value="1"/>
</dbReference>
<evidence type="ECO:0000313" key="7">
    <source>
        <dbReference type="Proteomes" id="UP001408789"/>
    </source>
</evidence>
<reference evidence="6 7" key="1">
    <citation type="submission" date="2024-04" db="EMBL/GenBank/DDBJ databases">
        <title>The reference genome of an endangered Asteraceae, Deinandra increscens subsp. villosa, native to the Central Coast of California.</title>
        <authorList>
            <person name="Guilliams M."/>
            <person name="Hasenstab-Lehman K."/>
            <person name="Meyer R."/>
            <person name="Mcevoy S."/>
        </authorList>
    </citation>
    <scope>NUCLEOTIDE SEQUENCE [LARGE SCALE GENOMIC DNA]</scope>
    <source>
        <tissue evidence="6">Leaf</tissue>
    </source>
</reference>
<dbReference type="GO" id="GO:0006508">
    <property type="term" value="P:proteolysis"/>
    <property type="evidence" value="ECO:0007669"/>
    <property type="project" value="UniProtKB-KW"/>
</dbReference>
<gene>
    <name evidence="6" type="ORF">SSX86_030140</name>
</gene>
<organism evidence="6 7">
    <name type="scientific">Deinandra increscens subsp. villosa</name>
    <dbReference type="NCBI Taxonomy" id="3103831"/>
    <lineage>
        <taxon>Eukaryota</taxon>
        <taxon>Viridiplantae</taxon>
        <taxon>Streptophyta</taxon>
        <taxon>Embryophyta</taxon>
        <taxon>Tracheophyta</taxon>
        <taxon>Spermatophyta</taxon>
        <taxon>Magnoliopsida</taxon>
        <taxon>eudicotyledons</taxon>
        <taxon>Gunneridae</taxon>
        <taxon>Pentapetalae</taxon>
        <taxon>asterids</taxon>
        <taxon>campanulids</taxon>
        <taxon>Asterales</taxon>
        <taxon>Asteraceae</taxon>
        <taxon>Asteroideae</taxon>
        <taxon>Heliantheae alliance</taxon>
        <taxon>Madieae</taxon>
        <taxon>Madiinae</taxon>
        <taxon>Deinandra</taxon>
    </lineage>
</organism>
<dbReference type="InterPro" id="IPR003653">
    <property type="entry name" value="Peptidase_C48_C"/>
</dbReference>